<organism evidence="2 3">
    <name type="scientific">Streptosporangium pseudovulgare</name>
    <dbReference type="NCBI Taxonomy" id="35765"/>
    <lineage>
        <taxon>Bacteria</taxon>
        <taxon>Bacillati</taxon>
        <taxon>Actinomycetota</taxon>
        <taxon>Actinomycetes</taxon>
        <taxon>Streptosporangiales</taxon>
        <taxon>Streptosporangiaceae</taxon>
        <taxon>Streptosporangium</taxon>
    </lineage>
</organism>
<protein>
    <submittedName>
        <fullName evidence="2">SAM-dependent methyltransferase</fullName>
    </submittedName>
</protein>
<dbReference type="GO" id="GO:0008168">
    <property type="term" value="F:methyltransferase activity"/>
    <property type="evidence" value="ECO:0007669"/>
    <property type="project" value="UniProtKB-KW"/>
</dbReference>
<evidence type="ECO:0000259" key="1">
    <source>
        <dbReference type="Pfam" id="PF08242"/>
    </source>
</evidence>
<dbReference type="EMBL" id="BMQJ01000006">
    <property type="protein sequence ID" value="GGP97876.1"/>
    <property type="molecule type" value="Genomic_DNA"/>
</dbReference>
<dbReference type="InterPro" id="IPR029063">
    <property type="entry name" value="SAM-dependent_MTases_sf"/>
</dbReference>
<accession>A0ABQ2QUL3</accession>
<keyword evidence="2" id="KW-0808">Transferase</keyword>
<comment type="caution">
    <text evidence="2">The sequence shown here is derived from an EMBL/GenBank/DDBJ whole genome shotgun (WGS) entry which is preliminary data.</text>
</comment>
<gene>
    <name evidence="2" type="ORF">GCM10010140_29990</name>
</gene>
<dbReference type="InterPro" id="IPR013217">
    <property type="entry name" value="Methyltransf_12"/>
</dbReference>
<dbReference type="Proteomes" id="UP000611554">
    <property type="component" value="Unassembled WGS sequence"/>
</dbReference>
<dbReference type="CDD" id="cd02440">
    <property type="entry name" value="AdoMet_MTases"/>
    <property type="match status" value="1"/>
</dbReference>
<evidence type="ECO:0000313" key="2">
    <source>
        <dbReference type="EMBL" id="GGP97876.1"/>
    </source>
</evidence>
<dbReference type="GO" id="GO:0032259">
    <property type="term" value="P:methylation"/>
    <property type="evidence" value="ECO:0007669"/>
    <property type="project" value="UniProtKB-KW"/>
</dbReference>
<name>A0ABQ2QUL3_9ACTN</name>
<dbReference type="Gene3D" id="3.40.50.150">
    <property type="entry name" value="Vaccinia Virus protein VP39"/>
    <property type="match status" value="1"/>
</dbReference>
<reference evidence="3" key="1">
    <citation type="journal article" date="2019" name="Int. J. Syst. Evol. Microbiol.">
        <title>The Global Catalogue of Microorganisms (GCM) 10K type strain sequencing project: providing services to taxonomists for standard genome sequencing and annotation.</title>
        <authorList>
            <consortium name="The Broad Institute Genomics Platform"/>
            <consortium name="The Broad Institute Genome Sequencing Center for Infectious Disease"/>
            <person name="Wu L."/>
            <person name="Ma J."/>
        </authorList>
    </citation>
    <scope>NUCLEOTIDE SEQUENCE [LARGE SCALE GENOMIC DNA]</scope>
    <source>
        <strain evidence="3">JCM 3115</strain>
    </source>
</reference>
<feature type="domain" description="Methyltransferase type 12" evidence="1">
    <location>
        <begin position="43"/>
        <end position="137"/>
    </location>
</feature>
<sequence length="247" mass="26668">MRSMTNPPPLRAGTRLDFNGPLSAERAGRLTTVLAAAEPSTVLDLGCGWGRLLLSVLEAVPEARGVGVDVRELDLERGRADAAARGLSDRVTFVEGPAEEHLGSADLVLNVGAYHALGDVSKALHTLRPLVNPGGRLLFGAEFWERVPTEGELAGMWPGTSVDDCTDLAGLVDRVTAAGFRPLRIETVTGDEWAEFESGFTAEVEEWLVANPDHPEAEATRAKVDQHRSYWLRGYRNVMGFALLILG</sequence>
<keyword evidence="3" id="KW-1185">Reference proteome</keyword>
<evidence type="ECO:0000313" key="3">
    <source>
        <dbReference type="Proteomes" id="UP000611554"/>
    </source>
</evidence>
<dbReference type="SUPFAM" id="SSF53335">
    <property type="entry name" value="S-adenosyl-L-methionine-dependent methyltransferases"/>
    <property type="match status" value="1"/>
</dbReference>
<proteinExistence type="predicted"/>
<keyword evidence="2" id="KW-0489">Methyltransferase</keyword>
<dbReference type="Pfam" id="PF08242">
    <property type="entry name" value="Methyltransf_12"/>
    <property type="match status" value="1"/>
</dbReference>